<keyword evidence="9" id="KW-0393">Immunoglobulin domain</keyword>
<dbReference type="FunFam" id="2.60.40.10:FF:000050">
    <property type="entry name" value="Titin isoform B"/>
    <property type="match status" value="1"/>
</dbReference>
<evidence type="ECO:0000256" key="1">
    <source>
        <dbReference type="ARBA" id="ARBA00004123"/>
    </source>
</evidence>
<dbReference type="AlphaFoldDB" id="A0ABD0YFI3"/>
<dbReference type="SUPFAM" id="SSF48726">
    <property type="entry name" value="Immunoglobulin"/>
    <property type="match status" value="4"/>
</dbReference>
<sequence>MACKVAWENYNSVPASGVFVFQGLPYLTPNLPEESLVRLYGVWSILTVEGSDLRCSFHLSCGVALLPAGLRNSSAGIILVPSDFRPQSVMFDVRMEGSKETDNHVSISINGKKHRAVAEEIHGHLKLSPNELPQPQAPLFVERFEEQKVREKGTIRLVAKVVGNPIPSVTWFRNNKTLLASPRITEMFDGEQIVLEIVDADSEEDAGDYKCVASNTVGSATHGAKVTVDVEKVSFTKLLPPRVEVDETETTVLECETSHTVSTTWYHEGKELSGMDNREIIQEGRRQRLVIKRATPRDSGQYTCSVKDQKTSTTLKVHDVKPFFVRKLEDFEVKEQECAVLEVELSSDTAQVVWQKDGMDIEPKEGKVVMEKSGNVRKLFIRSTSVHDEGEYTCQLGDQECSAEVTVIELPPEILTKMQDTTVTRGEKASLEVELTKGDALVRWFKDDVELQFSEHVQLSIDGKRQKLKIYQAEDSDAGVYTCRVGDQVSSASLTVEELNVSSDWLRSIRPFIVAGSADPRRGDWTLDRPRAIKRSINNPDEE</sequence>
<keyword evidence="8" id="KW-0539">Nucleus</keyword>
<dbReference type="Pfam" id="PF07679">
    <property type="entry name" value="I-set"/>
    <property type="match status" value="4"/>
</dbReference>
<feature type="domain" description="Ig-like" evidence="10">
    <location>
        <begin position="231"/>
        <end position="316"/>
    </location>
</feature>
<evidence type="ECO:0000313" key="12">
    <source>
        <dbReference type="Proteomes" id="UP001558652"/>
    </source>
</evidence>
<evidence type="ECO:0000256" key="6">
    <source>
        <dbReference type="ARBA" id="ARBA00022737"/>
    </source>
</evidence>
<evidence type="ECO:0000256" key="5">
    <source>
        <dbReference type="ARBA" id="ARBA00022553"/>
    </source>
</evidence>
<dbReference type="Proteomes" id="UP001558652">
    <property type="component" value="Unassembled WGS sequence"/>
</dbReference>
<dbReference type="FunFam" id="2.60.40.10:FF:000425">
    <property type="entry name" value="Myosin light chain kinase"/>
    <property type="match status" value="1"/>
</dbReference>
<dbReference type="EMBL" id="JBFDAA010000016">
    <property type="protein sequence ID" value="KAL1117088.1"/>
    <property type="molecule type" value="Genomic_DNA"/>
</dbReference>
<feature type="domain" description="Ig-like" evidence="10">
    <location>
        <begin position="138"/>
        <end position="227"/>
    </location>
</feature>
<evidence type="ECO:0000259" key="10">
    <source>
        <dbReference type="PROSITE" id="PS50835"/>
    </source>
</evidence>
<dbReference type="InterPro" id="IPR013783">
    <property type="entry name" value="Ig-like_fold"/>
</dbReference>
<dbReference type="InterPro" id="IPR013098">
    <property type="entry name" value="Ig_I-set"/>
</dbReference>
<dbReference type="PANTHER" id="PTHR35971">
    <property type="entry name" value="SI:DKEY-31G6.6"/>
    <property type="match status" value="1"/>
</dbReference>
<dbReference type="GO" id="GO:0005737">
    <property type="term" value="C:cytoplasm"/>
    <property type="evidence" value="ECO:0007669"/>
    <property type="project" value="UniProtKB-SubCell"/>
</dbReference>
<organism evidence="11 12">
    <name type="scientific">Ranatra chinensis</name>
    <dbReference type="NCBI Taxonomy" id="642074"/>
    <lineage>
        <taxon>Eukaryota</taxon>
        <taxon>Metazoa</taxon>
        <taxon>Ecdysozoa</taxon>
        <taxon>Arthropoda</taxon>
        <taxon>Hexapoda</taxon>
        <taxon>Insecta</taxon>
        <taxon>Pterygota</taxon>
        <taxon>Neoptera</taxon>
        <taxon>Paraneoptera</taxon>
        <taxon>Hemiptera</taxon>
        <taxon>Heteroptera</taxon>
        <taxon>Panheteroptera</taxon>
        <taxon>Nepomorpha</taxon>
        <taxon>Nepidae</taxon>
        <taxon>Ranatrinae</taxon>
        <taxon>Ranatra</taxon>
    </lineage>
</organism>
<dbReference type="InterPro" id="IPR007110">
    <property type="entry name" value="Ig-like_dom"/>
</dbReference>
<evidence type="ECO:0000256" key="9">
    <source>
        <dbReference type="ARBA" id="ARBA00023319"/>
    </source>
</evidence>
<dbReference type="PROSITE" id="PS50835">
    <property type="entry name" value="IG_LIKE"/>
    <property type="match status" value="4"/>
</dbReference>
<dbReference type="SMART" id="SM00409">
    <property type="entry name" value="IG"/>
    <property type="match status" value="4"/>
</dbReference>
<name>A0ABD0YFI3_9HEMI</name>
<evidence type="ECO:0000256" key="2">
    <source>
        <dbReference type="ARBA" id="ARBA00004496"/>
    </source>
</evidence>
<protein>
    <recommendedName>
        <fullName evidence="10">Ig-like domain-containing protein</fullName>
    </recommendedName>
</protein>
<dbReference type="SMART" id="SM00408">
    <property type="entry name" value="IGc2"/>
    <property type="match status" value="4"/>
</dbReference>
<reference evidence="11 12" key="1">
    <citation type="submission" date="2024-07" db="EMBL/GenBank/DDBJ databases">
        <title>Chromosome-level genome assembly of the water stick insect Ranatra chinensis (Heteroptera: Nepidae).</title>
        <authorList>
            <person name="Liu X."/>
        </authorList>
    </citation>
    <scope>NUCLEOTIDE SEQUENCE [LARGE SCALE GENOMIC DNA]</scope>
    <source>
        <strain evidence="11">Cailab_2021Rc</strain>
        <tissue evidence="11">Muscle</tissue>
    </source>
</reference>
<evidence type="ECO:0000313" key="11">
    <source>
        <dbReference type="EMBL" id="KAL1117088.1"/>
    </source>
</evidence>
<dbReference type="PANTHER" id="PTHR35971:SF5">
    <property type="entry name" value="OBSCURIN LIKE CYTOSKELETAL ADAPTOR 1"/>
    <property type="match status" value="1"/>
</dbReference>
<proteinExistence type="inferred from homology"/>
<evidence type="ECO:0000256" key="3">
    <source>
        <dbReference type="ARBA" id="ARBA00006692"/>
    </source>
</evidence>
<dbReference type="InterPro" id="IPR036179">
    <property type="entry name" value="Ig-like_dom_sf"/>
</dbReference>
<evidence type="ECO:0000256" key="8">
    <source>
        <dbReference type="ARBA" id="ARBA00023242"/>
    </source>
</evidence>
<keyword evidence="7" id="KW-1015">Disulfide bond</keyword>
<gene>
    <name evidence="11" type="ORF">AAG570_004416</name>
</gene>
<comment type="subcellular location">
    <subcellularLocation>
        <location evidence="2">Cytoplasm</location>
    </subcellularLocation>
    <subcellularLocation>
        <location evidence="1">Nucleus</location>
    </subcellularLocation>
</comment>
<keyword evidence="12" id="KW-1185">Reference proteome</keyword>
<dbReference type="InterPro" id="IPR003598">
    <property type="entry name" value="Ig_sub2"/>
</dbReference>
<evidence type="ECO:0000256" key="4">
    <source>
        <dbReference type="ARBA" id="ARBA00022490"/>
    </source>
</evidence>
<comment type="caution">
    <text evidence="11">The sequence shown here is derived from an EMBL/GenBank/DDBJ whole genome shotgun (WGS) entry which is preliminary data.</text>
</comment>
<feature type="domain" description="Ig-like" evidence="10">
    <location>
        <begin position="322"/>
        <end position="406"/>
    </location>
</feature>
<comment type="similarity">
    <text evidence="3">Belongs to the protein kinase superfamily. CAMK Ser/Thr protein kinase family.</text>
</comment>
<dbReference type="Gene3D" id="2.60.40.10">
    <property type="entry name" value="Immunoglobulins"/>
    <property type="match status" value="4"/>
</dbReference>
<evidence type="ECO:0000256" key="7">
    <source>
        <dbReference type="ARBA" id="ARBA00023157"/>
    </source>
</evidence>
<accession>A0ABD0YFI3</accession>
<keyword evidence="5" id="KW-0597">Phosphoprotein</keyword>
<keyword evidence="6" id="KW-0677">Repeat</keyword>
<dbReference type="FunFam" id="2.60.40.10:FF:000211">
    <property type="entry name" value="Obscurin-like protein 1"/>
    <property type="match status" value="1"/>
</dbReference>
<dbReference type="InterPro" id="IPR052385">
    <property type="entry name" value="Obscurin/Obscurin-like_Reg"/>
</dbReference>
<dbReference type="GO" id="GO:0005634">
    <property type="term" value="C:nucleus"/>
    <property type="evidence" value="ECO:0007669"/>
    <property type="project" value="UniProtKB-SubCell"/>
</dbReference>
<keyword evidence="4" id="KW-0963">Cytoplasm</keyword>
<feature type="domain" description="Ig-like" evidence="10">
    <location>
        <begin position="412"/>
        <end position="502"/>
    </location>
</feature>
<dbReference type="InterPro" id="IPR003599">
    <property type="entry name" value="Ig_sub"/>
</dbReference>